<feature type="domain" description="Glycosyltransferase 2-like" evidence="5">
    <location>
        <begin position="73"/>
        <end position="241"/>
    </location>
</feature>
<keyword evidence="3 6" id="KW-0808">Transferase</keyword>
<evidence type="ECO:0000256" key="4">
    <source>
        <dbReference type="SAM" id="Phobius"/>
    </source>
</evidence>
<gene>
    <name evidence="6" type="ORF">F3059_03110</name>
</gene>
<evidence type="ECO:0000256" key="2">
    <source>
        <dbReference type="ARBA" id="ARBA00022676"/>
    </source>
</evidence>
<protein>
    <submittedName>
        <fullName evidence="6">Glycosyltransferase family 2 protein</fullName>
    </submittedName>
</protein>
<reference evidence="6 7" key="1">
    <citation type="submission" date="2019-09" db="EMBL/GenBank/DDBJ databases">
        <title>Genomes of Cryomorphaceae.</title>
        <authorList>
            <person name="Bowman J.P."/>
        </authorList>
    </citation>
    <scope>NUCLEOTIDE SEQUENCE [LARGE SCALE GENOMIC DNA]</scope>
    <source>
        <strain evidence="6 7">KCTC 52047</strain>
    </source>
</reference>
<evidence type="ECO:0000256" key="3">
    <source>
        <dbReference type="ARBA" id="ARBA00022679"/>
    </source>
</evidence>
<evidence type="ECO:0000313" key="7">
    <source>
        <dbReference type="Proteomes" id="UP000435357"/>
    </source>
</evidence>
<dbReference type="GO" id="GO:0016757">
    <property type="term" value="F:glycosyltransferase activity"/>
    <property type="evidence" value="ECO:0007669"/>
    <property type="project" value="UniProtKB-KW"/>
</dbReference>
<keyword evidence="2" id="KW-0328">Glycosyltransferase</keyword>
<dbReference type="Proteomes" id="UP000435357">
    <property type="component" value="Unassembled WGS sequence"/>
</dbReference>
<dbReference type="EMBL" id="WACR01000002">
    <property type="protein sequence ID" value="KAB1065658.1"/>
    <property type="molecule type" value="Genomic_DNA"/>
</dbReference>
<evidence type="ECO:0000256" key="1">
    <source>
        <dbReference type="ARBA" id="ARBA00006739"/>
    </source>
</evidence>
<keyword evidence="4" id="KW-0812">Transmembrane</keyword>
<keyword evidence="4" id="KW-0472">Membrane</keyword>
<dbReference type="InterPro" id="IPR029044">
    <property type="entry name" value="Nucleotide-diphossugar_trans"/>
</dbReference>
<proteinExistence type="inferred from homology"/>
<dbReference type="PANTHER" id="PTHR43630:SF1">
    <property type="entry name" value="POLY-BETA-1,6-N-ACETYL-D-GLUCOSAMINE SYNTHASE"/>
    <property type="match status" value="1"/>
</dbReference>
<dbReference type="OrthoDB" id="9766299at2"/>
<dbReference type="Pfam" id="PF00535">
    <property type="entry name" value="Glycos_transf_2"/>
    <property type="match status" value="1"/>
</dbReference>
<feature type="transmembrane region" description="Helical" evidence="4">
    <location>
        <begin position="385"/>
        <end position="403"/>
    </location>
</feature>
<feature type="transmembrane region" description="Helical" evidence="4">
    <location>
        <begin position="350"/>
        <end position="373"/>
    </location>
</feature>
<sequence length="436" mass="51625">MFVDYWEYFVDYWFEKSYLEIIRTFWYFFILELPRFLLFDFIIVISVILNRQNLRRRYQKARKLLWAEMPLISVIVPGKNEGKHLYKLVNSLKEQTYFNYELIVVDDGSDDETPLIGRDLEKNGYIDKFVRNDVRGGKASAANLALRYTNGKYIVHLDADTSFDRDSIENILLPFYFGENIGAVGGNIKVRNAEDSFCSTLQAIEYLNTISMGRIVSTELGIYRIISGAFGAFRTDVIKRLGGWDIGPGLDGDITVKFRKLGYKIHFEPKAVGLTNAPTNFPTLSKQRLRWSKSLIRFRIRKHSDIYIPGKNFNLLNFISFIENVTYDVILNFLWWFYILDIVINNMRMLAIIIPLKVFMYMIMDFVQFTLILMISERWKKELKLYLYLPAMVFYNSYYMRFIRTMAYFKEIFWFSSYKDPWNPAKTSIKAFRNKL</sequence>
<keyword evidence="4" id="KW-1133">Transmembrane helix</keyword>
<comment type="similarity">
    <text evidence="1">Belongs to the glycosyltransferase 2 family.</text>
</comment>
<dbReference type="SUPFAM" id="SSF53448">
    <property type="entry name" value="Nucleotide-diphospho-sugar transferases"/>
    <property type="match status" value="1"/>
</dbReference>
<keyword evidence="7" id="KW-1185">Reference proteome</keyword>
<organism evidence="6 7">
    <name type="scientific">Salibacter halophilus</name>
    <dbReference type="NCBI Taxonomy" id="1803916"/>
    <lineage>
        <taxon>Bacteria</taxon>
        <taxon>Pseudomonadati</taxon>
        <taxon>Bacteroidota</taxon>
        <taxon>Flavobacteriia</taxon>
        <taxon>Flavobacteriales</taxon>
        <taxon>Salibacteraceae</taxon>
        <taxon>Salibacter</taxon>
    </lineage>
</organism>
<dbReference type="CDD" id="cd06423">
    <property type="entry name" value="CESA_like"/>
    <property type="match status" value="1"/>
</dbReference>
<name>A0A6N6M777_9FLAO</name>
<feature type="transmembrane region" description="Helical" evidence="4">
    <location>
        <begin position="315"/>
        <end position="338"/>
    </location>
</feature>
<feature type="transmembrane region" description="Helical" evidence="4">
    <location>
        <begin position="25"/>
        <end position="49"/>
    </location>
</feature>
<dbReference type="PANTHER" id="PTHR43630">
    <property type="entry name" value="POLY-BETA-1,6-N-ACETYL-D-GLUCOSAMINE SYNTHASE"/>
    <property type="match status" value="1"/>
</dbReference>
<evidence type="ECO:0000313" key="6">
    <source>
        <dbReference type="EMBL" id="KAB1065658.1"/>
    </source>
</evidence>
<evidence type="ECO:0000259" key="5">
    <source>
        <dbReference type="Pfam" id="PF00535"/>
    </source>
</evidence>
<dbReference type="RefSeq" id="WP_151166483.1">
    <property type="nucleotide sequence ID" value="NZ_WACR01000002.1"/>
</dbReference>
<dbReference type="InterPro" id="IPR001173">
    <property type="entry name" value="Glyco_trans_2-like"/>
</dbReference>
<comment type="caution">
    <text evidence="6">The sequence shown here is derived from an EMBL/GenBank/DDBJ whole genome shotgun (WGS) entry which is preliminary data.</text>
</comment>
<dbReference type="AlphaFoldDB" id="A0A6N6M777"/>
<dbReference type="Gene3D" id="3.90.550.10">
    <property type="entry name" value="Spore Coat Polysaccharide Biosynthesis Protein SpsA, Chain A"/>
    <property type="match status" value="1"/>
</dbReference>
<accession>A0A6N6M777</accession>